<keyword evidence="3 6" id="KW-0808">Transferase</keyword>
<evidence type="ECO:0000256" key="6">
    <source>
        <dbReference type="RuleBase" id="RU004466"/>
    </source>
</evidence>
<dbReference type="GO" id="GO:0046872">
    <property type="term" value="F:metal ion binding"/>
    <property type="evidence" value="ECO:0007669"/>
    <property type="project" value="UniProtKB-KW"/>
</dbReference>
<comment type="cofactor">
    <cofactor evidence="1">
        <name>Mg(2+)</name>
        <dbReference type="ChEBI" id="CHEBI:18420"/>
    </cofactor>
</comment>
<name>A0A6J4N3N4_9ACTN</name>
<dbReference type="SFLD" id="SFLDS00005">
    <property type="entry name" value="Isoprenoid_Synthase_Type_I"/>
    <property type="match status" value="1"/>
</dbReference>
<reference evidence="7" key="1">
    <citation type="submission" date="2020-02" db="EMBL/GenBank/DDBJ databases">
        <authorList>
            <person name="Meier V. D."/>
        </authorList>
    </citation>
    <scope>NUCLEOTIDE SEQUENCE</scope>
    <source>
        <strain evidence="7">AVDCRST_MAG06</strain>
    </source>
</reference>
<dbReference type="PANTHER" id="PTHR12001">
    <property type="entry name" value="GERANYLGERANYL PYROPHOSPHATE SYNTHASE"/>
    <property type="match status" value="1"/>
</dbReference>
<dbReference type="EC" id="2.5.1.29" evidence="7"/>
<proteinExistence type="inferred from homology"/>
<dbReference type="PROSITE" id="PS00723">
    <property type="entry name" value="POLYPRENYL_SYNTHASE_1"/>
    <property type="match status" value="1"/>
</dbReference>
<dbReference type="GO" id="GO:0004311">
    <property type="term" value="F:geranylgeranyl diphosphate synthase activity"/>
    <property type="evidence" value="ECO:0007669"/>
    <property type="project" value="UniProtKB-EC"/>
</dbReference>
<dbReference type="InterPro" id="IPR008949">
    <property type="entry name" value="Isoprenoid_synthase_dom_sf"/>
</dbReference>
<evidence type="ECO:0000313" key="7">
    <source>
        <dbReference type="EMBL" id="CAA9374130.1"/>
    </source>
</evidence>
<accession>A0A6J4N3N4</accession>
<dbReference type="InterPro" id="IPR033749">
    <property type="entry name" value="Polyprenyl_synt_CS"/>
</dbReference>
<dbReference type="PROSITE" id="PS00444">
    <property type="entry name" value="POLYPRENYL_SYNTHASE_2"/>
    <property type="match status" value="1"/>
</dbReference>
<evidence type="ECO:0000256" key="4">
    <source>
        <dbReference type="ARBA" id="ARBA00022723"/>
    </source>
</evidence>
<keyword evidence="4" id="KW-0479">Metal-binding</keyword>
<dbReference type="Pfam" id="PF00348">
    <property type="entry name" value="polyprenyl_synt"/>
    <property type="match status" value="1"/>
</dbReference>
<dbReference type="GO" id="GO:0008299">
    <property type="term" value="P:isoprenoid biosynthetic process"/>
    <property type="evidence" value="ECO:0007669"/>
    <property type="project" value="InterPro"/>
</dbReference>
<evidence type="ECO:0000256" key="1">
    <source>
        <dbReference type="ARBA" id="ARBA00001946"/>
    </source>
</evidence>
<dbReference type="SUPFAM" id="SSF48576">
    <property type="entry name" value="Terpenoid synthases"/>
    <property type="match status" value="1"/>
</dbReference>
<evidence type="ECO:0000256" key="5">
    <source>
        <dbReference type="ARBA" id="ARBA00022842"/>
    </source>
</evidence>
<sequence>MPGSGPSVTRRPSVLDVGALRAVEQVLSDIVERQTRTLAGVGPELDELVDVVRDLMDGGKRLRAAFCLWGAQAVGEDARPAGAGVAQAAAALEMFHLGALVHDDVMDRSELRRGVPTVHRTFATRHTLDDRAGSAEAFGDSVAILVGDLCLTWADDLLDRAVRSATAAGHAASGEAARLVWERMRTQTMAGQYLDLVAQGRRGTSTSDATQVLHFKSAKYTVEHPLLLGGALVGAPAALLDDYAAFGLQVGEAFQLRDDVLGVFGDPGATGKSSLDDVREGKRTMLVAYAEEAAGETQLAVLRRHLGDDGLDDHGLRVVREVLTDTGALARVESRIGELVAQAFELLDRMPVTPESREALVALTDASVWRSA</sequence>
<evidence type="ECO:0000256" key="2">
    <source>
        <dbReference type="ARBA" id="ARBA00006706"/>
    </source>
</evidence>
<gene>
    <name evidence="7" type="ORF">AVDCRST_MAG06-318</name>
</gene>
<comment type="similarity">
    <text evidence="2 6">Belongs to the FPP/GGPP synthase family.</text>
</comment>
<dbReference type="PANTHER" id="PTHR12001:SF85">
    <property type="entry name" value="SHORT CHAIN ISOPRENYL DIPHOSPHATE SYNTHASE"/>
    <property type="match status" value="1"/>
</dbReference>
<dbReference type="Gene3D" id="1.10.600.10">
    <property type="entry name" value="Farnesyl Diphosphate Synthase"/>
    <property type="match status" value="1"/>
</dbReference>
<dbReference type="EMBL" id="CADCUP010000026">
    <property type="protein sequence ID" value="CAA9374130.1"/>
    <property type="molecule type" value="Genomic_DNA"/>
</dbReference>
<dbReference type="RefSeq" id="WP_295656399.1">
    <property type="nucleotide sequence ID" value="NZ_CADCUP010000026.1"/>
</dbReference>
<protein>
    <submittedName>
        <fullName evidence="7">Geranylgeranyl diphosphate synthase</fullName>
        <ecNumber evidence="7">2.5.1.29</ecNumber>
    </submittedName>
</protein>
<dbReference type="CDD" id="cd00685">
    <property type="entry name" value="Trans_IPPS_HT"/>
    <property type="match status" value="1"/>
</dbReference>
<keyword evidence="5" id="KW-0460">Magnesium</keyword>
<dbReference type="InterPro" id="IPR000092">
    <property type="entry name" value="Polyprenyl_synt"/>
</dbReference>
<dbReference type="AlphaFoldDB" id="A0A6J4N3N4"/>
<evidence type="ECO:0000256" key="3">
    <source>
        <dbReference type="ARBA" id="ARBA00022679"/>
    </source>
</evidence>
<organism evidence="7">
    <name type="scientific">uncultured Nocardioides sp</name>
    <dbReference type="NCBI Taxonomy" id="198441"/>
    <lineage>
        <taxon>Bacteria</taxon>
        <taxon>Bacillati</taxon>
        <taxon>Actinomycetota</taxon>
        <taxon>Actinomycetes</taxon>
        <taxon>Propionibacteriales</taxon>
        <taxon>Nocardioidaceae</taxon>
        <taxon>Nocardioides</taxon>
        <taxon>environmental samples</taxon>
    </lineage>
</organism>